<feature type="transmembrane region" description="Helical" evidence="8">
    <location>
        <begin position="546"/>
        <end position="565"/>
    </location>
</feature>
<feature type="transmembrane region" description="Helical" evidence="8">
    <location>
        <begin position="327"/>
        <end position="350"/>
    </location>
</feature>
<feature type="compositionally biased region" description="Polar residues" evidence="7">
    <location>
        <begin position="507"/>
        <end position="517"/>
    </location>
</feature>
<name>A0A4E0RCC0_FASHE</name>
<dbReference type="AlphaFoldDB" id="A0A4E0RCC0"/>
<evidence type="ECO:0000256" key="4">
    <source>
        <dbReference type="ARBA" id="ARBA00023136"/>
    </source>
</evidence>
<keyword evidence="4 8" id="KW-0472">Membrane</keyword>
<comment type="caution">
    <text evidence="10">The sequence shown here is derived from an EMBL/GenBank/DDBJ whole genome shotgun (WGS) entry which is preliminary data.</text>
</comment>
<feature type="transmembrane region" description="Helical" evidence="8">
    <location>
        <begin position="41"/>
        <end position="63"/>
    </location>
</feature>
<evidence type="ECO:0000256" key="7">
    <source>
        <dbReference type="SAM" id="MobiDB-lite"/>
    </source>
</evidence>
<evidence type="ECO:0000256" key="5">
    <source>
        <dbReference type="ARBA" id="ARBA00023180"/>
    </source>
</evidence>
<keyword evidence="3 8" id="KW-1133">Transmembrane helix</keyword>
<keyword evidence="5" id="KW-0325">Glycoprotein</keyword>
<organism evidence="10 11">
    <name type="scientific">Fasciola hepatica</name>
    <name type="common">Liver fluke</name>
    <dbReference type="NCBI Taxonomy" id="6192"/>
    <lineage>
        <taxon>Eukaryota</taxon>
        <taxon>Metazoa</taxon>
        <taxon>Spiralia</taxon>
        <taxon>Lophotrochozoa</taxon>
        <taxon>Platyhelminthes</taxon>
        <taxon>Trematoda</taxon>
        <taxon>Digenea</taxon>
        <taxon>Plagiorchiida</taxon>
        <taxon>Echinostomata</taxon>
        <taxon>Echinostomatoidea</taxon>
        <taxon>Fasciolidae</taxon>
        <taxon>Fasciola</taxon>
    </lineage>
</organism>
<protein>
    <submittedName>
        <fullName evidence="10">Transmembrane protein</fullName>
    </submittedName>
</protein>
<dbReference type="EMBL" id="JXXN02006241">
    <property type="protein sequence ID" value="THD19508.1"/>
    <property type="molecule type" value="Genomic_DNA"/>
</dbReference>
<feature type="transmembrane region" description="Helical" evidence="8">
    <location>
        <begin position="451"/>
        <end position="474"/>
    </location>
</feature>
<comment type="similarity">
    <text evidence="6">Belongs to the TMEM104 family.</text>
</comment>
<sequence length="571" mass="63736">MAGGVAFEQQYSLPAGFAFLFNVIMGNGPLTLPAAFLHAGWLMSSIILLVLCFTSFITFTFVIEAMSITNAVAKQNEDSGDRVSEVDEYQAEATDDDQIGIVGFQNTNLAVGSLQENSFEINRKFELGQMFNIFFGRLGNILFYLNICIYLYGDLAIYAAGVPKSLRNVVCQSNSSEFILSNEEPCWNWSSITRGDLYRIFVACFAVLICPFLFFHVTRSRWLQLSTTAIRWVSFILMLCLAIDRAIVVRQGDTMESLNIARAWNPALHPLLFSSNGPSEPIPNPPIIRAEGIPNLFGVCVYVFMCHHSIPGTVTPIRDKRRLMLRLFFPLFFSAFAFNMLLSGTAVAAFNDIKDLYTLNFVPDKQTSETFRIPFVLAQIFGYFLSLFPVFALSSTFPILGCTLLGNLMTLCNMFTVCHSPRARRALRYTLPFVVLLPPIIIALLTDDIGFLVGFTGAIAGSGIQYVIPAVLVYRARSYITGTMDRIPTQQASHNAPEDKEELCPSDDSQMRTPSSRSKVSACLSTLWKTPWKKVESPHASPFQHVLWIVGLIIWSMLCLVVVLVDKIHPL</sequence>
<dbReference type="PANTHER" id="PTHR16189">
    <property type="entry name" value="TRANSMEMBRANE PROTEIN 104-RELATED"/>
    <property type="match status" value="1"/>
</dbReference>
<keyword evidence="11" id="KW-1185">Reference proteome</keyword>
<gene>
    <name evidence="10" type="ORF">D915_009821</name>
</gene>
<dbReference type="Proteomes" id="UP000230066">
    <property type="component" value="Unassembled WGS sequence"/>
</dbReference>
<accession>A0A4E0RCC0</accession>
<reference evidence="10" key="1">
    <citation type="submission" date="2019-03" db="EMBL/GenBank/DDBJ databases">
        <title>Improved annotation for the trematode Fasciola hepatica.</title>
        <authorList>
            <person name="Choi Y.-J."/>
            <person name="Martin J."/>
            <person name="Mitreva M."/>
        </authorList>
    </citation>
    <scope>NUCLEOTIDE SEQUENCE [LARGE SCALE GENOMIC DNA]</scope>
</reference>
<feature type="transmembrane region" description="Helical" evidence="8">
    <location>
        <begin position="229"/>
        <end position="248"/>
    </location>
</feature>
<dbReference type="Pfam" id="PF01490">
    <property type="entry name" value="Aa_trans"/>
    <property type="match status" value="1"/>
</dbReference>
<feature type="region of interest" description="Disordered" evidence="7">
    <location>
        <begin position="490"/>
        <end position="517"/>
    </location>
</feature>
<comment type="subcellular location">
    <subcellularLocation>
        <location evidence="1">Membrane</location>
        <topology evidence="1">Multi-pass membrane protein</topology>
    </subcellularLocation>
</comment>
<evidence type="ECO:0000313" key="11">
    <source>
        <dbReference type="Proteomes" id="UP000230066"/>
    </source>
</evidence>
<evidence type="ECO:0000256" key="1">
    <source>
        <dbReference type="ARBA" id="ARBA00004141"/>
    </source>
</evidence>
<keyword evidence="2 8" id="KW-0812">Transmembrane</keyword>
<evidence type="ECO:0000313" key="10">
    <source>
        <dbReference type="EMBL" id="THD19508.1"/>
    </source>
</evidence>
<dbReference type="PANTHER" id="PTHR16189:SF0">
    <property type="entry name" value="TRANSMEMBRANE PROTEIN 104"/>
    <property type="match status" value="1"/>
</dbReference>
<feature type="transmembrane region" description="Helical" evidence="8">
    <location>
        <begin position="141"/>
        <end position="160"/>
    </location>
</feature>
<proteinExistence type="inferred from homology"/>
<evidence type="ECO:0000256" key="2">
    <source>
        <dbReference type="ARBA" id="ARBA00022692"/>
    </source>
</evidence>
<dbReference type="GO" id="GO:0016020">
    <property type="term" value="C:membrane"/>
    <property type="evidence" value="ECO:0007669"/>
    <property type="project" value="UniProtKB-SubCell"/>
</dbReference>
<evidence type="ECO:0000259" key="9">
    <source>
        <dbReference type="Pfam" id="PF01490"/>
    </source>
</evidence>
<evidence type="ECO:0000256" key="6">
    <source>
        <dbReference type="ARBA" id="ARBA00038166"/>
    </source>
</evidence>
<feature type="transmembrane region" description="Helical" evidence="8">
    <location>
        <begin position="426"/>
        <end position="445"/>
    </location>
</feature>
<evidence type="ECO:0000256" key="8">
    <source>
        <dbReference type="SAM" id="Phobius"/>
    </source>
</evidence>
<evidence type="ECO:0000256" key="3">
    <source>
        <dbReference type="ARBA" id="ARBA00022989"/>
    </source>
</evidence>
<feature type="transmembrane region" description="Helical" evidence="8">
    <location>
        <begin position="12"/>
        <end position="35"/>
    </location>
</feature>
<feature type="transmembrane region" description="Helical" evidence="8">
    <location>
        <begin position="197"/>
        <end position="217"/>
    </location>
</feature>
<feature type="domain" description="Amino acid transporter transmembrane" evidence="9">
    <location>
        <begin position="12"/>
        <end position="477"/>
    </location>
</feature>
<dbReference type="InterPro" id="IPR013057">
    <property type="entry name" value="AA_transpt_TM"/>
</dbReference>
<feature type="transmembrane region" description="Helical" evidence="8">
    <location>
        <begin position="380"/>
        <end position="405"/>
    </location>
</feature>